<evidence type="ECO:0000259" key="2">
    <source>
        <dbReference type="Pfam" id="PF04264"/>
    </source>
</evidence>
<dbReference type="Pfam" id="PF04264">
    <property type="entry name" value="YceI"/>
    <property type="match status" value="1"/>
</dbReference>
<dbReference type="EMBL" id="VMRX01000042">
    <property type="protein sequence ID" value="TVT31406.1"/>
    <property type="molecule type" value="Genomic_DNA"/>
</dbReference>
<dbReference type="AlphaFoldDB" id="A0A558B4H3"/>
<dbReference type="PANTHER" id="PTHR34406">
    <property type="entry name" value="PROTEIN YCEI"/>
    <property type="match status" value="1"/>
</dbReference>
<organism evidence="3 4">
    <name type="scientific">Marinobacter vinifirmus</name>
    <dbReference type="NCBI Taxonomy" id="355591"/>
    <lineage>
        <taxon>Bacteria</taxon>
        <taxon>Pseudomonadati</taxon>
        <taxon>Pseudomonadota</taxon>
        <taxon>Gammaproteobacteria</taxon>
        <taxon>Pseudomonadales</taxon>
        <taxon>Marinobacteraceae</taxon>
        <taxon>Marinobacter</taxon>
    </lineage>
</organism>
<dbReference type="InterPro" id="IPR007372">
    <property type="entry name" value="Lipid/polyisoprenoid-bd_YceI"/>
</dbReference>
<name>A0A558B4H3_9GAMM</name>
<dbReference type="RefSeq" id="WP_273134656.1">
    <property type="nucleotide sequence ID" value="NZ_VMRX01000042.1"/>
</dbReference>
<feature type="signal peptide" evidence="1">
    <location>
        <begin position="1"/>
        <end position="23"/>
    </location>
</feature>
<feature type="domain" description="Lipid/polyisoprenoid-binding YceI-like" evidence="2">
    <location>
        <begin position="28"/>
        <end position="98"/>
    </location>
</feature>
<keyword evidence="1" id="KW-0732">Signal</keyword>
<gene>
    <name evidence="3" type="ORF">FHK81_15090</name>
</gene>
<dbReference type="InterPro" id="IPR036761">
    <property type="entry name" value="TTHA0802/YceI-like_sf"/>
</dbReference>
<reference evidence="3 4" key="1">
    <citation type="submission" date="2019-07" db="EMBL/GenBank/DDBJ databases">
        <title>The pathways for chlorine oxyanion respiration interact through the shared metabolite chlorate.</title>
        <authorList>
            <person name="Barnum T.P."/>
            <person name="Cheng Y."/>
            <person name="Hill K.A."/>
            <person name="Lucas L.N."/>
            <person name="Carlson H.K."/>
            <person name="Coates J.D."/>
        </authorList>
    </citation>
    <scope>NUCLEOTIDE SEQUENCE [LARGE SCALE GENOMIC DNA]</scope>
    <source>
        <strain evidence="3">UCB</strain>
    </source>
</reference>
<evidence type="ECO:0000256" key="1">
    <source>
        <dbReference type="SAM" id="SignalP"/>
    </source>
</evidence>
<evidence type="ECO:0000313" key="4">
    <source>
        <dbReference type="Proteomes" id="UP000319142"/>
    </source>
</evidence>
<accession>A0A558B4H3</accession>
<sequence>MTLPNLKAITASALLLLPLAMQAEPAKFVVDEEHFSMSFEIMHVGYAPVMGMFRDVEGQFEYDEETGELSSGKLMFKAASVFTNHEKRDDHVRNKDFLWGMTYGTDNGMVGDEVTLRFGFEAIKDSGWF</sequence>
<protein>
    <recommendedName>
        <fullName evidence="2">Lipid/polyisoprenoid-binding YceI-like domain-containing protein</fullName>
    </recommendedName>
</protein>
<dbReference type="PANTHER" id="PTHR34406:SF1">
    <property type="entry name" value="PROTEIN YCEI"/>
    <property type="match status" value="1"/>
</dbReference>
<proteinExistence type="predicted"/>
<dbReference type="SUPFAM" id="SSF101874">
    <property type="entry name" value="YceI-like"/>
    <property type="match status" value="1"/>
</dbReference>
<feature type="chain" id="PRO_5021784158" description="Lipid/polyisoprenoid-binding YceI-like domain-containing protein" evidence="1">
    <location>
        <begin position="24"/>
        <end position="129"/>
    </location>
</feature>
<comment type="caution">
    <text evidence="3">The sequence shown here is derived from an EMBL/GenBank/DDBJ whole genome shotgun (WGS) entry which is preliminary data.</text>
</comment>
<evidence type="ECO:0000313" key="3">
    <source>
        <dbReference type="EMBL" id="TVT31406.1"/>
    </source>
</evidence>
<dbReference type="Gene3D" id="2.40.128.110">
    <property type="entry name" value="Lipid/polyisoprenoid-binding, YceI-like"/>
    <property type="match status" value="1"/>
</dbReference>
<dbReference type="Proteomes" id="UP000319142">
    <property type="component" value="Unassembled WGS sequence"/>
</dbReference>